<evidence type="ECO:0000313" key="1">
    <source>
        <dbReference type="EMBL" id="MBW0477167.1"/>
    </source>
</evidence>
<protein>
    <recommendedName>
        <fullName evidence="3">Copia protein</fullName>
    </recommendedName>
</protein>
<accession>A0A9Q3C6L0</accession>
<evidence type="ECO:0008006" key="3">
    <source>
        <dbReference type="Google" id="ProtNLM"/>
    </source>
</evidence>
<dbReference type="OrthoDB" id="3344688at2759"/>
<dbReference type="AlphaFoldDB" id="A0A9Q3C6L0"/>
<reference evidence="1" key="1">
    <citation type="submission" date="2021-03" db="EMBL/GenBank/DDBJ databases">
        <title>Draft genome sequence of rust myrtle Austropuccinia psidii MF-1, a brazilian biotype.</title>
        <authorList>
            <person name="Quecine M.C."/>
            <person name="Pachon D.M.R."/>
            <person name="Bonatelli M.L."/>
            <person name="Correr F.H."/>
            <person name="Franceschini L.M."/>
            <person name="Leite T.F."/>
            <person name="Margarido G.R.A."/>
            <person name="Almeida C.A."/>
            <person name="Ferrarezi J.A."/>
            <person name="Labate C.A."/>
        </authorList>
    </citation>
    <scope>NUCLEOTIDE SEQUENCE</scope>
    <source>
        <strain evidence="1">MF-1</strain>
    </source>
</reference>
<name>A0A9Q3C6L0_9BASI</name>
<evidence type="ECO:0000313" key="2">
    <source>
        <dbReference type="Proteomes" id="UP000765509"/>
    </source>
</evidence>
<keyword evidence="2" id="KW-1185">Reference proteome</keyword>
<dbReference type="PANTHER" id="PTHR11439:SF483">
    <property type="entry name" value="PEPTIDE SYNTHASE GLIP-LIKE, PUTATIVE (AFU_ORTHOLOGUE AFUA_3G12920)-RELATED"/>
    <property type="match status" value="1"/>
</dbReference>
<dbReference type="CDD" id="cd09272">
    <property type="entry name" value="RNase_HI_RT_Ty1"/>
    <property type="match status" value="1"/>
</dbReference>
<dbReference type="PANTHER" id="PTHR11439">
    <property type="entry name" value="GAG-POL-RELATED RETROTRANSPOSON"/>
    <property type="match status" value="1"/>
</dbReference>
<dbReference type="EMBL" id="AVOT02004719">
    <property type="protein sequence ID" value="MBW0477167.1"/>
    <property type="molecule type" value="Genomic_DNA"/>
</dbReference>
<comment type="caution">
    <text evidence="1">The sequence shown here is derived from an EMBL/GenBank/DDBJ whole genome shotgun (WGS) entry which is preliminary data.</text>
</comment>
<dbReference type="Proteomes" id="UP000765509">
    <property type="component" value="Unassembled WGS sequence"/>
</dbReference>
<proteinExistence type="predicted"/>
<organism evidence="1 2">
    <name type="scientific">Austropuccinia psidii MF-1</name>
    <dbReference type="NCBI Taxonomy" id="1389203"/>
    <lineage>
        <taxon>Eukaryota</taxon>
        <taxon>Fungi</taxon>
        <taxon>Dikarya</taxon>
        <taxon>Basidiomycota</taxon>
        <taxon>Pucciniomycotina</taxon>
        <taxon>Pucciniomycetes</taxon>
        <taxon>Pucciniales</taxon>
        <taxon>Sphaerophragmiaceae</taxon>
        <taxon>Austropuccinia</taxon>
    </lineage>
</organism>
<gene>
    <name evidence="1" type="ORF">O181_016882</name>
</gene>
<sequence>MFTVNQLSQFSTSPTTKQWTALKHLLRYLKGMIKFNLSYKKSQSSSVISKLMRWEDADYAKDRDNCKYISGYVVQVYENPVCWLSERQSVVGQSTTEAEFISINICAKQMQWLSFVLRDLGQMIEKPTLFNYNSGAVIILKQASLNTNTKHIEVRYQHLRDCVLKNLLNIIQVLKTQMISDVLTKPLGVQKLNEAYSQIHLEDPGRVLEN</sequence>